<accession>A0A8J3WFJ2</accession>
<feature type="transmembrane region" description="Helical" evidence="1">
    <location>
        <begin position="12"/>
        <end position="34"/>
    </location>
</feature>
<gene>
    <name evidence="2" type="ORF">Pro02_57860</name>
</gene>
<evidence type="ECO:0000313" key="2">
    <source>
        <dbReference type="EMBL" id="GIH87378.1"/>
    </source>
</evidence>
<protein>
    <submittedName>
        <fullName evidence="2">Uncharacterized protein</fullName>
    </submittedName>
</protein>
<keyword evidence="1" id="KW-0812">Transmembrane</keyword>
<reference evidence="2" key="1">
    <citation type="submission" date="2021-01" db="EMBL/GenBank/DDBJ databases">
        <title>Whole genome shotgun sequence of Planobispora rosea NBRC 15558.</title>
        <authorList>
            <person name="Komaki H."/>
            <person name="Tamura T."/>
        </authorList>
    </citation>
    <scope>NUCLEOTIDE SEQUENCE</scope>
    <source>
        <strain evidence="2">NBRC 15558</strain>
    </source>
</reference>
<dbReference type="RefSeq" id="WP_189243438.1">
    <property type="nucleotide sequence ID" value="NZ_BMQP01000039.1"/>
</dbReference>
<feature type="transmembrane region" description="Helical" evidence="1">
    <location>
        <begin position="65"/>
        <end position="84"/>
    </location>
</feature>
<keyword evidence="1" id="KW-0472">Membrane</keyword>
<evidence type="ECO:0000313" key="3">
    <source>
        <dbReference type="Proteomes" id="UP000655044"/>
    </source>
</evidence>
<dbReference type="EMBL" id="BOOI01000058">
    <property type="protein sequence ID" value="GIH87378.1"/>
    <property type="molecule type" value="Genomic_DNA"/>
</dbReference>
<proteinExistence type="predicted"/>
<dbReference type="AlphaFoldDB" id="A0A8J3WFJ2"/>
<feature type="transmembrane region" description="Helical" evidence="1">
    <location>
        <begin position="96"/>
        <end position="125"/>
    </location>
</feature>
<feature type="transmembrane region" description="Helical" evidence="1">
    <location>
        <begin position="137"/>
        <end position="159"/>
    </location>
</feature>
<keyword evidence="3" id="KW-1185">Reference proteome</keyword>
<organism evidence="2 3">
    <name type="scientific">Planobispora rosea</name>
    <dbReference type="NCBI Taxonomy" id="35762"/>
    <lineage>
        <taxon>Bacteria</taxon>
        <taxon>Bacillati</taxon>
        <taxon>Actinomycetota</taxon>
        <taxon>Actinomycetes</taxon>
        <taxon>Streptosporangiales</taxon>
        <taxon>Streptosporangiaceae</taxon>
        <taxon>Planobispora</taxon>
    </lineage>
</organism>
<keyword evidence="1" id="KW-1133">Transmembrane helix</keyword>
<comment type="caution">
    <text evidence="2">The sequence shown here is derived from an EMBL/GenBank/DDBJ whole genome shotgun (WGS) entry which is preliminary data.</text>
</comment>
<dbReference type="Proteomes" id="UP000655044">
    <property type="component" value="Unassembled WGS sequence"/>
</dbReference>
<evidence type="ECO:0000256" key="1">
    <source>
        <dbReference type="SAM" id="Phobius"/>
    </source>
</evidence>
<sequence length="172" mass="18280">MDLRRLIRSSTLLYAAAAPLLYVTATMIAIQLAAHPTGLHPWYETPWNDGLLAQLDREIASARGFTLGIAFTLAFEAALLAALGDRLNRRSTIGGLVLCAATGMVYLMSLALAGLATYAIVLYPSGDVDLGLLFPGWYFPALVVIGVTTVAALVTWLTVAVRDASAAQRSTL</sequence>
<name>A0A8J3WFJ2_PLARO</name>